<proteinExistence type="predicted"/>
<evidence type="ECO:0000313" key="4">
    <source>
        <dbReference type="Proteomes" id="UP000565441"/>
    </source>
</evidence>
<keyword evidence="4" id="KW-1185">Reference proteome</keyword>
<evidence type="ECO:0000313" key="3">
    <source>
        <dbReference type="EMBL" id="KAF5378171.1"/>
    </source>
</evidence>
<dbReference type="Pfam" id="PF14033">
    <property type="entry name" value="DUF4246"/>
    <property type="match status" value="1"/>
</dbReference>
<feature type="region of interest" description="Disordered" evidence="1">
    <location>
        <begin position="1"/>
        <end position="20"/>
    </location>
</feature>
<evidence type="ECO:0000256" key="1">
    <source>
        <dbReference type="SAM" id="MobiDB-lite"/>
    </source>
</evidence>
<accession>A0A8H5M2E2</accession>
<dbReference type="InterPro" id="IPR025340">
    <property type="entry name" value="DUF4246"/>
</dbReference>
<dbReference type="PANTHER" id="PTHR33119">
    <property type="entry name" value="IFI3P"/>
    <property type="match status" value="1"/>
</dbReference>
<reference evidence="3 4" key="1">
    <citation type="journal article" date="2020" name="ISME J.">
        <title>Uncovering the hidden diversity of litter-decomposition mechanisms in mushroom-forming fungi.</title>
        <authorList>
            <person name="Floudas D."/>
            <person name="Bentzer J."/>
            <person name="Ahren D."/>
            <person name="Johansson T."/>
            <person name="Persson P."/>
            <person name="Tunlid A."/>
        </authorList>
    </citation>
    <scope>NUCLEOTIDE SEQUENCE [LARGE SCALE GENOMIC DNA]</scope>
    <source>
        <strain evidence="3 4">CBS 661.87</strain>
    </source>
</reference>
<protein>
    <recommendedName>
        <fullName evidence="2">DUF4246 domain-containing protein</fullName>
    </recommendedName>
</protein>
<dbReference type="AlphaFoldDB" id="A0A8H5M2E2"/>
<feature type="compositionally biased region" description="Polar residues" evidence="1">
    <location>
        <begin position="1"/>
        <end position="16"/>
    </location>
</feature>
<organism evidence="3 4">
    <name type="scientific">Tricholomella constricta</name>
    <dbReference type="NCBI Taxonomy" id="117010"/>
    <lineage>
        <taxon>Eukaryota</taxon>
        <taxon>Fungi</taxon>
        <taxon>Dikarya</taxon>
        <taxon>Basidiomycota</taxon>
        <taxon>Agaricomycotina</taxon>
        <taxon>Agaricomycetes</taxon>
        <taxon>Agaricomycetidae</taxon>
        <taxon>Agaricales</taxon>
        <taxon>Tricholomatineae</taxon>
        <taxon>Lyophyllaceae</taxon>
        <taxon>Tricholomella</taxon>
    </lineage>
</organism>
<dbReference type="OrthoDB" id="415532at2759"/>
<feature type="domain" description="DUF4246" evidence="2">
    <location>
        <begin position="60"/>
        <end position="130"/>
    </location>
</feature>
<name>A0A8H5M2E2_9AGAR</name>
<gene>
    <name evidence="3" type="ORF">D9615_007585</name>
</gene>
<dbReference type="PANTHER" id="PTHR33119:SF1">
    <property type="entry name" value="FE2OG DIOXYGENASE DOMAIN-CONTAINING PROTEIN"/>
    <property type="match status" value="1"/>
</dbReference>
<evidence type="ECO:0000259" key="2">
    <source>
        <dbReference type="Pfam" id="PF14033"/>
    </source>
</evidence>
<comment type="caution">
    <text evidence="3">The sequence shown here is derived from an EMBL/GenBank/DDBJ whole genome shotgun (WGS) entry which is preliminary data.</text>
</comment>
<dbReference type="InterPro" id="IPR049192">
    <property type="entry name" value="DUF4246_C"/>
</dbReference>
<sequence length="220" mass="25211">MQSRRPSSSATENPGTFSFKDVMSPIQHEQRFPPIVKGHLGRERWRSLDLWATYNDHGIQGRFWHVEGKMDDDICASAICYYHSLNITPSHLAFWQQPDTDTMHVDYQQDHRDWLLAVFGCQLDEPSIQERHWTWTFNSINLRWDCRMNIDDGSPMCICYSHPTDHQLASFVPPSPEARHTSITVADNPDLVSLTKPIPKSEADVDYLAGDGSTCESECS</sequence>
<dbReference type="EMBL" id="JAACJP010000021">
    <property type="protein sequence ID" value="KAF5378171.1"/>
    <property type="molecule type" value="Genomic_DNA"/>
</dbReference>
<dbReference type="Proteomes" id="UP000565441">
    <property type="component" value="Unassembled WGS sequence"/>
</dbReference>